<comment type="subcellular location">
    <subcellularLocation>
        <location evidence="1">Cytoplasm</location>
    </subcellularLocation>
</comment>
<dbReference type="GO" id="GO:0005737">
    <property type="term" value="C:cytoplasm"/>
    <property type="evidence" value="ECO:0007669"/>
    <property type="project" value="UniProtKB-SubCell"/>
</dbReference>
<dbReference type="PANTHER" id="PTHR12085">
    <property type="entry name" value="SERINE/THREONINE-PROTEIN PHOSPHATASE 2A REGULATORY SUBUNIT B'' SUBUNIT GAMMA"/>
    <property type="match status" value="1"/>
</dbReference>
<evidence type="ECO:0000259" key="4">
    <source>
        <dbReference type="PROSITE" id="PS50222"/>
    </source>
</evidence>
<accession>A0A0L0SGM9</accession>
<dbReference type="OrthoDB" id="10265007at2759"/>
<dbReference type="eggNOG" id="KOG2562">
    <property type="taxonomic scope" value="Eukaryota"/>
</dbReference>
<dbReference type="InterPro" id="IPR011992">
    <property type="entry name" value="EF-hand-dom_pair"/>
</dbReference>
<keyword evidence="2" id="KW-0963">Cytoplasm</keyword>
<dbReference type="AlphaFoldDB" id="A0A0L0SGM9"/>
<dbReference type="PANTHER" id="PTHR12085:SF3">
    <property type="entry name" value="SERINE_THREONINE-PROTEIN PHOSPHATASE 2A REGULATORY SUBUNIT B'' SUBUNIT GAMMA"/>
    <property type="match status" value="1"/>
</dbReference>
<dbReference type="SUPFAM" id="SSF47473">
    <property type="entry name" value="EF-hand"/>
    <property type="match status" value="1"/>
</dbReference>
<name>A0A0L0SGM9_ALLM3</name>
<organism evidence="5 6">
    <name type="scientific">Allomyces macrogynus (strain ATCC 38327)</name>
    <name type="common">Allomyces javanicus var. macrogynus</name>
    <dbReference type="NCBI Taxonomy" id="578462"/>
    <lineage>
        <taxon>Eukaryota</taxon>
        <taxon>Fungi</taxon>
        <taxon>Fungi incertae sedis</taxon>
        <taxon>Blastocladiomycota</taxon>
        <taxon>Blastocladiomycetes</taxon>
        <taxon>Blastocladiales</taxon>
        <taxon>Blastocladiaceae</taxon>
        <taxon>Allomyces</taxon>
    </lineage>
</organism>
<protein>
    <recommendedName>
        <fullName evidence="4">EF-hand domain-containing protein</fullName>
    </recommendedName>
</protein>
<reference evidence="5 6" key="1">
    <citation type="submission" date="2009-11" db="EMBL/GenBank/DDBJ databases">
        <title>Annotation of Allomyces macrogynus ATCC 38327.</title>
        <authorList>
            <consortium name="The Broad Institute Genome Sequencing Platform"/>
            <person name="Russ C."/>
            <person name="Cuomo C."/>
            <person name="Burger G."/>
            <person name="Gray M.W."/>
            <person name="Holland P.W.H."/>
            <person name="King N."/>
            <person name="Lang F.B.F."/>
            <person name="Roger A.J."/>
            <person name="Ruiz-Trillo I."/>
            <person name="Young S.K."/>
            <person name="Zeng Q."/>
            <person name="Gargeya S."/>
            <person name="Fitzgerald M."/>
            <person name="Haas B."/>
            <person name="Abouelleil A."/>
            <person name="Alvarado L."/>
            <person name="Arachchi H.M."/>
            <person name="Berlin A."/>
            <person name="Chapman S.B."/>
            <person name="Gearin G."/>
            <person name="Goldberg J."/>
            <person name="Griggs A."/>
            <person name="Gujja S."/>
            <person name="Hansen M."/>
            <person name="Heiman D."/>
            <person name="Howarth C."/>
            <person name="Larimer J."/>
            <person name="Lui A."/>
            <person name="MacDonald P.J.P."/>
            <person name="McCowen C."/>
            <person name="Montmayeur A."/>
            <person name="Murphy C."/>
            <person name="Neiman D."/>
            <person name="Pearson M."/>
            <person name="Priest M."/>
            <person name="Roberts A."/>
            <person name="Saif S."/>
            <person name="Shea T."/>
            <person name="Sisk P."/>
            <person name="Stolte C."/>
            <person name="Sykes S."/>
            <person name="Wortman J."/>
            <person name="Nusbaum C."/>
            <person name="Birren B."/>
        </authorList>
    </citation>
    <scope>NUCLEOTIDE SEQUENCE [LARGE SCALE GENOMIC DNA]</scope>
    <source>
        <strain evidence="5 6">ATCC 38327</strain>
    </source>
</reference>
<evidence type="ECO:0000313" key="5">
    <source>
        <dbReference type="EMBL" id="KNE61607.1"/>
    </source>
</evidence>
<reference evidence="5 6" key="2">
    <citation type="submission" date="2009-11" db="EMBL/GenBank/DDBJ databases">
        <title>The Genome Sequence of Allomyces macrogynus strain ATCC 38327.</title>
        <authorList>
            <consortium name="The Broad Institute Genome Sequencing Platform"/>
            <person name="Russ C."/>
            <person name="Cuomo C."/>
            <person name="Shea T."/>
            <person name="Young S.K."/>
            <person name="Zeng Q."/>
            <person name="Koehrsen M."/>
            <person name="Haas B."/>
            <person name="Borodovsky M."/>
            <person name="Guigo R."/>
            <person name="Alvarado L."/>
            <person name="Berlin A."/>
            <person name="Borenstein D."/>
            <person name="Chen Z."/>
            <person name="Engels R."/>
            <person name="Freedman E."/>
            <person name="Gellesch M."/>
            <person name="Goldberg J."/>
            <person name="Griggs A."/>
            <person name="Gujja S."/>
            <person name="Heiman D."/>
            <person name="Hepburn T."/>
            <person name="Howarth C."/>
            <person name="Jen D."/>
            <person name="Larson L."/>
            <person name="Lewis B."/>
            <person name="Mehta T."/>
            <person name="Park D."/>
            <person name="Pearson M."/>
            <person name="Roberts A."/>
            <person name="Saif S."/>
            <person name="Shenoy N."/>
            <person name="Sisk P."/>
            <person name="Stolte C."/>
            <person name="Sykes S."/>
            <person name="Walk T."/>
            <person name="White J."/>
            <person name="Yandava C."/>
            <person name="Burger G."/>
            <person name="Gray M.W."/>
            <person name="Holland P.W.H."/>
            <person name="King N."/>
            <person name="Lang F.B.F."/>
            <person name="Roger A.J."/>
            <person name="Ruiz-Trillo I."/>
            <person name="Lander E."/>
            <person name="Nusbaum C."/>
        </authorList>
    </citation>
    <scope>NUCLEOTIDE SEQUENCE [LARGE SCALE GENOMIC DNA]</scope>
    <source>
        <strain evidence="5 6">ATCC 38327</strain>
    </source>
</reference>
<dbReference type="GO" id="GO:0030865">
    <property type="term" value="P:cortical cytoskeleton organization"/>
    <property type="evidence" value="ECO:0007669"/>
    <property type="project" value="TreeGrafter"/>
</dbReference>
<dbReference type="GO" id="GO:0000226">
    <property type="term" value="P:microtubule cytoskeleton organization"/>
    <property type="evidence" value="ECO:0007669"/>
    <property type="project" value="TreeGrafter"/>
</dbReference>
<feature type="domain" description="EF-hand" evidence="4">
    <location>
        <begin position="281"/>
        <end position="316"/>
    </location>
</feature>
<dbReference type="GO" id="GO:0005509">
    <property type="term" value="F:calcium ion binding"/>
    <property type="evidence" value="ECO:0007669"/>
    <property type="project" value="InterPro"/>
</dbReference>
<evidence type="ECO:0000256" key="1">
    <source>
        <dbReference type="ARBA" id="ARBA00004496"/>
    </source>
</evidence>
<dbReference type="GO" id="GO:0035303">
    <property type="term" value="P:regulation of dephosphorylation"/>
    <property type="evidence" value="ECO:0007669"/>
    <property type="project" value="InterPro"/>
</dbReference>
<evidence type="ECO:0000313" key="6">
    <source>
        <dbReference type="Proteomes" id="UP000054350"/>
    </source>
</evidence>
<dbReference type="Gene3D" id="1.10.238.10">
    <property type="entry name" value="EF-hand"/>
    <property type="match status" value="1"/>
</dbReference>
<feature type="region of interest" description="Disordered" evidence="3">
    <location>
        <begin position="56"/>
        <end position="79"/>
    </location>
</feature>
<dbReference type="STRING" id="578462.A0A0L0SGM9"/>
<dbReference type="InterPro" id="IPR039865">
    <property type="entry name" value="PPP2R3C"/>
</dbReference>
<dbReference type="EMBL" id="GG745338">
    <property type="protein sequence ID" value="KNE61607.1"/>
    <property type="molecule type" value="Genomic_DNA"/>
</dbReference>
<evidence type="ECO:0000256" key="3">
    <source>
        <dbReference type="SAM" id="MobiDB-lite"/>
    </source>
</evidence>
<dbReference type="VEuPathDB" id="FungiDB:AMAG_06420"/>
<dbReference type="PROSITE" id="PS50222">
    <property type="entry name" value="EF_HAND_2"/>
    <property type="match status" value="1"/>
</dbReference>
<dbReference type="Proteomes" id="UP000054350">
    <property type="component" value="Unassembled WGS sequence"/>
</dbReference>
<dbReference type="GO" id="GO:0005819">
    <property type="term" value="C:spindle"/>
    <property type="evidence" value="ECO:0007669"/>
    <property type="project" value="TreeGrafter"/>
</dbReference>
<dbReference type="OMA" id="HKFWAYE"/>
<sequence length="455" mass="48266">MDNTATPLAAPTPVDWTTPTSATRGLQKVLLSNDTSAASTMDVLLRGWFAEDRTKSARAPSPAMQLGPPTRPAVAAPPALPPPLPKPVLSPARPLTYADVESLWRHVARAAGTTDGGGGGDLSDRFKSVAISPTQWTSMQAAVPGHLKPYLATRIFLRLPKTPAGEISAAHWMTYVLEKSAVYEVQEALRAVSTDGHQLFESEWSQFCATRVPDDTPSDAAAWYADTTYARVADALGLASARPGVVVAQAGRPRAPIPLGRLLYHPIVIELAQRQAWCDPEAAVELHESFTSLDTDGDGILSRAECQRLCNGVLTSRFLDQLVTAHGGRGLSWPAYLAFQVAASDVHRPASIQYLFHVLDVDGAGVVDEHAVRAHAAGVLDALEAMHGESGFEVDDVVNEVFDMARCATTRMLTARALVACGVGGTVLRILVDMHGLLQYDAYCSSGSGGGGGSA</sequence>
<evidence type="ECO:0000256" key="2">
    <source>
        <dbReference type="ARBA" id="ARBA00022490"/>
    </source>
</evidence>
<gene>
    <name evidence="5" type="ORF">AMAG_06420</name>
</gene>
<feature type="region of interest" description="Disordered" evidence="3">
    <location>
        <begin position="1"/>
        <end position="20"/>
    </location>
</feature>
<dbReference type="InterPro" id="IPR002048">
    <property type="entry name" value="EF_hand_dom"/>
</dbReference>
<keyword evidence="6" id="KW-1185">Reference proteome</keyword>
<proteinExistence type="predicted"/>